<feature type="region of interest" description="Disordered" evidence="1">
    <location>
        <begin position="34"/>
        <end position="68"/>
    </location>
</feature>
<dbReference type="KEGG" id="pgri:PgNI_11984"/>
<evidence type="ECO:0000313" key="2">
    <source>
        <dbReference type="Proteomes" id="UP000515153"/>
    </source>
</evidence>
<keyword evidence="2" id="KW-1185">Reference proteome</keyword>
<dbReference type="RefSeq" id="XP_030977275.1">
    <property type="nucleotide sequence ID" value="XM_031131942.1"/>
</dbReference>
<reference evidence="3" key="2">
    <citation type="submission" date="2019-10" db="EMBL/GenBank/DDBJ databases">
        <authorList>
            <consortium name="NCBI Genome Project"/>
        </authorList>
    </citation>
    <scope>NUCLEOTIDE SEQUENCE</scope>
    <source>
        <strain evidence="3">NI907</strain>
    </source>
</reference>
<feature type="non-terminal residue" evidence="3">
    <location>
        <position position="1"/>
    </location>
</feature>
<feature type="compositionally biased region" description="Low complexity" evidence="1">
    <location>
        <begin position="39"/>
        <end position="63"/>
    </location>
</feature>
<evidence type="ECO:0000256" key="1">
    <source>
        <dbReference type="SAM" id="MobiDB-lite"/>
    </source>
</evidence>
<reference evidence="3" key="1">
    <citation type="journal article" date="2019" name="Mol. Biol. Evol.">
        <title>Blast fungal genomes show frequent chromosomal changes, gene gains and losses, and effector gene turnover.</title>
        <authorList>
            <person name="Gomez Luciano L.B."/>
            <person name="Jason Tsai I."/>
            <person name="Chuma I."/>
            <person name="Tosa Y."/>
            <person name="Chen Y.H."/>
            <person name="Li J.Y."/>
            <person name="Li M.Y."/>
            <person name="Jade Lu M.Y."/>
            <person name="Nakayashiki H."/>
            <person name="Li W.H."/>
        </authorList>
    </citation>
    <scope>NUCLEOTIDE SEQUENCE</scope>
    <source>
        <strain evidence="3">NI907</strain>
    </source>
</reference>
<dbReference type="AlphaFoldDB" id="A0A6P8AQV2"/>
<dbReference type="GeneID" id="41966847"/>
<reference evidence="3" key="3">
    <citation type="submission" date="2025-08" db="UniProtKB">
        <authorList>
            <consortium name="RefSeq"/>
        </authorList>
    </citation>
    <scope>IDENTIFICATION</scope>
    <source>
        <strain evidence="3">NI907</strain>
    </source>
</reference>
<protein>
    <submittedName>
        <fullName evidence="3">Uncharacterized protein</fullName>
    </submittedName>
</protein>
<dbReference type="Proteomes" id="UP000515153">
    <property type="component" value="Unplaced"/>
</dbReference>
<evidence type="ECO:0000313" key="3">
    <source>
        <dbReference type="RefSeq" id="XP_030977275.1"/>
    </source>
</evidence>
<proteinExistence type="predicted"/>
<organism evidence="2 3">
    <name type="scientific">Pyricularia grisea</name>
    <name type="common">Crabgrass-specific blast fungus</name>
    <name type="synonym">Magnaporthe grisea</name>
    <dbReference type="NCBI Taxonomy" id="148305"/>
    <lineage>
        <taxon>Eukaryota</taxon>
        <taxon>Fungi</taxon>
        <taxon>Dikarya</taxon>
        <taxon>Ascomycota</taxon>
        <taxon>Pezizomycotina</taxon>
        <taxon>Sordariomycetes</taxon>
        <taxon>Sordariomycetidae</taxon>
        <taxon>Magnaporthales</taxon>
        <taxon>Pyriculariaceae</taxon>
        <taxon>Pyricularia</taxon>
    </lineage>
</organism>
<name>A0A6P8AQV2_PYRGI</name>
<sequence length="127" mass="14288">VCKGAGRKYTARHDQINRSFVNSLKRWPEIKIKIEPDLNNENNKNNGNNGNNGDNPNGQNNTGSLFITPIRSGTRTGQNSLRAYFGVINGIFKYYYDVQIIAINKNSGNINPLNTLTDAANNKRRKY</sequence>
<accession>A0A6P8AQV2</accession>
<gene>
    <name evidence="3" type="ORF">PgNI_11984</name>
</gene>